<feature type="region of interest" description="Disordered" evidence="8">
    <location>
        <begin position="490"/>
        <end position="521"/>
    </location>
</feature>
<evidence type="ECO:0000259" key="9">
    <source>
        <dbReference type="PROSITE" id="PS51123"/>
    </source>
</evidence>
<dbReference type="Gene3D" id="3.30.1330.60">
    <property type="entry name" value="OmpA-like domain"/>
    <property type="match status" value="1"/>
</dbReference>
<evidence type="ECO:0000256" key="7">
    <source>
        <dbReference type="PROSITE-ProRule" id="PRU00473"/>
    </source>
</evidence>
<evidence type="ECO:0000256" key="8">
    <source>
        <dbReference type="SAM" id="MobiDB-lite"/>
    </source>
</evidence>
<dbReference type="CDD" id="cd07185">
    <property type="entry name" value="OmpA_C-like"/>
    <property type="match status" value="1"/>
</dbReference>
<dbReference type="PANTHER" id="PTHR30329:SF21">
    <property type="entry name" value="LIPOPROTEIN YIAD-RELATED"/>
    <property type="match status" value="1"/>
</dbReference>
<feature type="region of interest" description="Disordered" evidence="8">
    <location>
        <begin position="245"/>
        <end position="269"/>
    </location>
</feature>
<dbReference type="InterPro" id="IPR036737">
    <property type="entry name" value="OmpA-like_sf"/>
</dbReference>
<comment type="similarity">
    <text evidence="2">Belongs to the MotB family.</text>
</comment>
<evidence type="ECO:0000256" key="6">
    <source>
        <dbReference type="ARBA" id="ARBA00023136"/>
    </source>
</evidence>
<sequence length="521" mass="58828">MPKFESAQMFKEQLKMQAVELRKVKAEKDQFAQKFQDVISFNQGEVKKLKETLKQKDIEIKEQKDLASAARLAKHSGGGATPGVVADEPSGESNPALEKKIEDLQKRSERLKERIDEREKKIVKFQKEKDVLLKELKRLRQDTDTVDNLKDRVKQLKDDLIKAKKDKSGPGPSPELLKEKDELIDKYEKMLYGGLDADEEGMLPSEIIAELKDEVDELEKERRDMIVELEMLREDNAEIEMKLTLLEEKKDPSGGGEKGNYRDNSDSRGAASAEFSAGLENFLVTYSDMMTLLLVIFVLMFTVSKMDEEKFADALSAFQEQRMKIERVNVRLTQDEMRMLDRVRELVKDNVDPESLVRSDTRTVLKRLPTSDLFSPGSSNLLEGAKDLIKNAIVEDIKEGVKQILVDGHTDDIPTKSAQFPSNWELSAARASTVARYIIDEMRFPPDRMVVTGYGEYRPLKDNTNDEHRALNRRVEIKILKDIKVAEREAAEREAAGKGTSSGGASSGKSGSSVLGGKLIQ</sequence>
<evidence type="ECO:0000256" key="2">
    <source>
        <dbReference type="ARBA" id="ARBA00008914"/>
    </source>
</evidence>
<gene>
    <name evidence="10" type="ORF">G3M78_12240</name>
</gene>
<reference evidence="11" key="1">
    <citation type="submission" date="2020-02" db="EMBL/GenBank/DDBJ databases">
        <title>Genomic and physiological characterization of two novel Nitrospinaceae genera.</title>
        <authorList>
            <person name="Mueller A.J."/>
            <person name="Jung M.-Y."/>
            <person name="Strachan C.R."/>
            <person name="Herbold C.W."/>
            <person name="Kirkegaard R.H."/>
            <person name="Daims H."/>
        </authorList>
    </citation>
    <scope>NUCLEOTIDE SEQUENCE [LARGE SCALE GENOMIC DNA]</scope>
</reference>
<comment type="subcellular location">
    <subcellularLocation>
        <location evidence="1">Cell membrane</location>
        <topology evidence="1">Single-pass membrane protein</topology>
    </subcellularLocation>
</comment>
<dbReference type="InterPro" id="IPR050330">
    <property type="entry name" value="Bact_OuterMem_StrucFunc"/>
</dbReference>
<organism evidence="10 11">
    <name type="scientific">Candidatus Nitrohelix vancouverensis</name>
    <dbReference type="NCBI Taxonomy" id="2705534"/>
    <lineage>
        <taxon>Bacteria</taxon>
        <taxon>Pseudomonadati</taxon>
        <taxon>Nitrospinota/Tectimicrobiota group</taxon>
        <taxon>Nitrospinota</taxon>
        <taxon>Nitrospinia</taxon>
        <taxon>Nitrospinales</taxon>
        <taxon>Nitrospinaceae</taxon>
        <taxon>Candidatus Nitrohelix</taxon>
    </lineage>
</organism>
<keyword evidence="6 7" id="KW-0472">Membrane</keyword>
<dbReference type="PROSITE" id="PS51123">
    <property type="entry name" value="OMPA_2"/>
    <property type="match status" value="1"/>
</dbReference>
<dbReference type="KEGG" id="nva:G3M78_12240"/>
<dbReference type="GO" id="GO:0005886">
    <property type="term" value="C:plasma membrane"/>
    <property type="evidence" value="ECO:0007669"/>
    <property type="project" value="UniProtKB-SubCell"/>
</dbReference>
<dbReference type="InterPro" id="IPR025713">
    <property type="entry name" value="MotB-like_N_dom"/>
</dbReference>
<feature type="region of interest" description="Disordered" evidence="8">
    <location>
        <begin position="67"/>
        <end position="99"/>
    </location>
</feature>
<dbReference type="PANTHER" id="PTHR30329">
    <property type="entry name" value="STATOR ELEMENT OF FLAGELLAR MOTOR COMPLEX"/>
    <property type="match status" value="1"/>
</dbReference>
<protein>
    <submittedName>
        <fullName evidence="10">OmpA family protein</fullName>
    </submittedName>
</protein>
<dbReference type="InterPro" id="IPR006665">
    <property type="entry name" value="OmpA-like"/>
</dbReference>
<proteinExistence type="inferred from homology"/>
<dbReference type="AlphaFoldDB" id="A0A7T0G4A8"/>
<accession>A0A7T0G4A8</accession>
<dbReference type="Pfam" id="PF13677">
    <property type="entry name" value="MotB_plug"/>
    <property type="match status" value="1"/>
</dbReference>
<feature type="compositionally biased region" description="Low complexity" evidence="8">
    <location>
        <begin position="507"/>
        <end position="521"/>
    </location>
</feature>
<keyword evidence="4" id="KW-0812">Transmembrane</keyword>
<evidence type="ECO:0000313" key="11">
    <source>
        <dbReference type="Proteomes" id="UP000594464"/>
    </source>
</evidence>
<dbReference type="Pfam" id="PF00691">
    <property type="entry name" value="OmpA"/>
    <property type="match status" value="1"/>
</dbReference>
<evidence type="ECO:0000313" key="10">
    <source>
        <dbReference type="EMBL" id="QPJ66121.1"/>
    </source>
</evidence>
<name>A0A7T0G4A8_9BACT</name>
<evidence type="ECO:0000256" key="5">
    <source>
        <dbReference type="ARBA" id="ARBA00022989"/>
    </source>
</evidence>
<dbReference type="EMBL" id="CP048620">
    <property type="protein sequence ID" value="QPJ66121.1"/>
    <property type="molecule type" value="Genomic_DNA"/>
</dbReference>
<dbReference type="Proteomes" id="UP000594464">
    <property type="component" value="Chromosome"/>
</dbReference>
<keyword evidence="3" id="KW-1003">Cell membrane</keyword>
<keyword evidence="5" id="KW-1133">Transmembrane helix</keyword>
<evidence type="ECO:0000256" key="1">
    <source>
        <dbReference type="ARBA" id="ARBA00004162"/>
    </source>
</evidence>
<feature type="domain" description="OmpA-like" evidence="9">
    <location>
        <begin position="361"/>
        <end position="483"/>
    </location>
</feature>
<evidence type="ECO:0000256" key="4">
    <source>
        <dbReference type="ARBA" id="ARBA00022692"/>
    </source>
</evidence>
<dbReference type="SUPFAM" id="SSF103088">
    <property type="entry name" value="OmpA-like"/>
    <property type="match status" value="1"/>
</dbReference>
<evidence type="ECO:0000256" key="3">
    <source>
        <dbReference type="ARBA" id="ARBA00022475"/>
    </source>
</evidence>